<dbReference type="EMBL" id="JAPEIS010000003">
    <property type="protein sequence ID" value="KAJ8068113.1"/>
    <property type="molecule type" value="Genomic_DNA"/>
</dbReference>
<dbReference type="GO" id="GO:0008270">
    <property type="term" value="F:zinc ion binding"/>
    <property type="evidence" value="ECO:0007669"/>
    <property type="project" value="InterPro"/>
</dbReference>
<dbReference type="Gene3D" id="4.10.240.10">
    <property type="entry name" value="Zn(2)-C6 fungal-type DNA-binding domain"/>
    <property type="match status" value="1"/>
</dbReference>
<comment type="caution">
    <text evidence="4">The sequence shown here is derived from an EMBL/GenBank/DDBJ whole genome shotgun (WGS) entry which is preliminary data.</text>
</comment>
<dbReference type="Pfam" id="PF00172">
    <property type="entry name" value="Zn_clus"/>
    <property type="match status" value="1"/>
</dbReference>
<accession>A0A9X0AVV4</accession>
<evidence type="ECO:0000313" key="5">
    <source>
        <dbReference type="Proteomes" id="UP001152300"/>
    </source>
</evidence>
<keyword evidence="5" id="KW-1185">Reference proteome</keyword>
<dbReference type="PANTHER" id="PTHR37534:SF46">
    <property type="entry name" value="ZN(II)2CYS6 TRANSCRIPTION FACTOR (EUROFUNG)"/>
    <property type="match status" value="1"/>
</dbReference>
<evidence type="ECO:0000313" key="4">
    <source>
        <dbReference type="EMBL" id="KAJ8068113.1"/>
    </source>
</evidence>
<dbReference type="PANTHER" id="PTHR37534">
    <property type="entry name" value="TRANSCRIPTIONAL ACTIVATOR PROTEIN UGA3"/>
    <property type="match status" value="1"/>
</dbReference>
<dbReference type="InterPro" id="IPR001138">
    <property type="entry name" value="Zn2Cys6_DnaBD"/>
</dbReference>
<keyword evidence="2" id="KW-0539">Nucleus</keyword>
<organism evidence="4 5">
    <name type="scientific">Sclerotinia nivalis</name>
    <dbReference type="NCBI Taxonomy" id="352851"/>
    <lineage>
        <taxon>Eukaryota</taxon>
        <taxon>Fungi</taxon>
        <taxon>Dikarya</taxon>
        <taxon>Ascomycota</taxon>
        <taxon>Pezizomycotina</taxon>
        <taxon>Leotiomycetes</taxon>
        <taxon>Helotiales</taxon>
        <taxon>Sclerotiniaceae</taxon>
        <taxon>Sclerotinia</taxon>
    </lineage>
</organism>
<gene>
    <name evidence="4" type="ORF">OCU04_003685</name>
</gene>
<sequence length="491" mass="55647">MFIRIARPSGEAAKKIQGRSRPLPRLRTKTGCLTCRQRRKKCDESKPRCMNCTRNKVDCRWEETPFRQCSNGYEMHKPFDNTASSSSYTTSSDTLSDLPKPKWLSVLCQTDGKPRHSNHYPNPIKSPSEDDHYLMLVYYQREVIPSTTHKYAHPGYFDYSYQFSWLSTYPTLSIATAASAAMHLSMTQPRYRNIALKYYNKAIRGVRQMISEGVVDGTEDWILGTVILFDLIERWRLDGLPNAGEQHLLTAIHLFKTRRQHKKVAQTSSQVGFERLCAESILYHSAHILLSSDHSILESHLGLIRELKGTCEAIPFPDSTVWSVSPTLGVPFAVFELILQIAILCRSKSSTASFGSFWQQLNDLDMTHRSVPPTNNRNDEIGAQNYTFSTQLYIVAAKILLSCAFEAQVSPAALRTLLQDGILTVAMVDTSTPLGRFYCWPVSVLRSIAEREAEVIFLDQKLASIENASGCGYTRTLMDDCKMERARRTVD</sequence>
<reference evidence="4" key="1">
    <citation type="submission" date="2022-11" db="EMBL/GenBank/DDBJ databases">
        <title>Genome Resource of Sclerotinia nivalis Strain SnTB1, a Plant Pathogen Isolated from American Ginseng.</title>
        <authorList>
            <person name="Fan S."/>
        </authorList>
    </citation>
    <scope>NUCLEOTIDE SEQUENCE</scope>
    <source>
        <strain evidence="4">SnTB1</strain>
    </source>
</reference>
<name>A0A9X0AVV4_9HELO</name>
<dbReference type="Pfam" id="PF11951">
    <property type="entry name" value="Fungal_trans_2"/>
    <property type="match status" value="1"/>
</dbReference>
<evidence type="ECO:0000256" key="1">
    <source>
        <dbReference type="ARBA" id="ARBA00004123"/>
    </source>
</evidence>
<dbReference type="Proteomes" id="UP001152300">
    <property type="component" value="Unassembled WGS sequence"/>
</dbReference>
<feature type="domain" description="Zn(2)-C6 fungal-type" evidence="3">
    <location>
        <begin position="31"/>
        <end position="61"/>
    </location>
</feature>
<dbReference type="SUPFAM" id="SSF57701">
    <property type="entry name" value="Zn2/Cys6 DNA-binding domain"/>
    <property type="match status" value="1"/>
</dbReference>
<dbReference type="InterPro" id="IPR021858">
    <property type="entry name" value="Fun_TF"/>
</dbReference>
<protein>
    <recommendedName>
        <fullName evidence="3">Zn(2)-C6 fungal-type domain-containing protein</fullName>
    </recommendedName>
</protein>
<dbReference type="InterPro" id="IPR036864">
    <property type="entry name" value="Zn2-C6_fun-type_DNA-bd_sf"/>
</dbReference>
<evidence type="ECO:0000256" key="2">
    <source>
        <dbReference type="ARBA" id="ARBA00023242"/>
    </source>
</evidence>
<dbReference type="CDD" id="cd00067">
    <property type="entry name" value="GAL4"/>
    <property type="match status" value="1"/>
</dbReference>
<evidence type="ECO:0000259" key="3">
    <source>
        <dbReference type="PROSITE" id="PS50048"/>
    </source>
</evidence>
<dbReference type="GO" id="GO:0005634">
    <property type="term" value="C:nucleus"/>
    <property type="evidence" value="ECO:0007669"/>
    <property type="project" value="UniProtKB-SubCell"/>
</dbReference>
<dbReference type="GO" id="GO:0000981">
    <property type="term" value="F:DNA-binding transcription factor activity, RNA polymerase II-specific"/>
    <property type="evidence" value="ECO:0007669"/>
    <property type="project" value="InterPro"/>
</dbReference>
<dbReference type="AlphaFoldDB" id="A0A9X0AVV4"/>
<dbReference type="SMART" id="SM00066">
    <property type="entry name" value="GAL4"/>
    <property type="match status" value="1"/>
</dbReference>
<dbReference type="PROSITE" id="PS50048">
    <property type="entry name" value="ZN2_CY6_FUNGAL_2"/>
    <property type="match status" value="1"/>
</dbReference>
<comment type="subcellular location">
    <subcellularLocation>
        <location evidence="1">Nucleus</location>
    </subcellularLocation>
</comment>
<dbReference type="PROSITE" id="PS00463">
    <property type="entry name" value="ZN2_CY6_FUNGAL_1"/>
    <property type="match status" value="1"/>
</dbReference>
<proteinExistence type="predicted"/>
<dbReference type="OrthoDB" id="1919336at2759"/>